<dbReference type="InterPro" id="IPR008927">
    <property type="entry name" value="6-PGluconate_DH-like_C_sf"/>
</dbReference>
<dbReference type="GO" id="GO:0050661">
    <property type="term" value="F:NADP binding"/>
    <property type="evidence" value="ECO:0007669"/>
    <property type="project" value="InterPro"/>
</dbReference>
<dbReference type="PANTHER" id="PTHR43580:SF2">
    <property type="entry name" value="CYTOKINE-LIKE NUCLEAR FACTOR N-PAC"/>
    <property type="match status" value="1"/>
</dbReference>
<evidence type="ECO:0000313" key="7">
    <source>
        <dbReference type="Proteomes" id="UP000191135"/>
    </source>
</evidence>
<dbReference type="Gene3D" id="3.40.50.720">
    <property type="entry name" value="NAD(P)-binding Rossmann-like Domain"/>
    <property type="match status" value="1"/>
</dbReference>
<dbReference type="SUPFAM" id="SSF48179">
    <property type="entry name" value="6-phosphogluconate dehydrogenase C-terminal domain-like"/>
    <property type="match status" value="1"/>
</dbReference>
<dbReference type="InterPro" id="IPR015815">
    <property type="entry name" value="HIBADH-related"/>
</dbReference>
<reference evidence="6 7" key="1">
    <citation type="submission" date="2017-03" db="EMBL/GenBank/DDBJ databases">
        <title>Foreign affairs: Plasmid Transfer between Roseobacters and Rhizobia.</title>
        <authorList>
            <person name="Bartling P."/>
            <person name="Bunk B."/>
            <person name="Overmann J."/>
            <person name="Brinkmann H."/>
            <person name="Petersen J."/>
        </authorList>
    </citation>
    <scope>NUCLEOTIDE SEQUENCE [LARGE SCALE GENOMIC DNA]</scope>
    <source>
        <strain evidence="6 7">MACL11</strain>
    </source>
</reference>
<dbReference type="SUPFAM" id="SSF51735">
    <property type="entry name" value="NAD(P)-binding Rossmann-fold domains"/>
    <property type="match status" value="1"/>
</dbReference>
<dbReference type="AlphaFoldDB" id="A0A1U9YYA5"/>
<dbReference type="Pfam" id="PF14833">
    <property type="entry name" value="NAD_binding_11"/>
    <property type="match status" value="1"/>
</dbReference>
<evidence type="ECO:0000256" key="1">
    <source>
        <dbReference type="ARBA" id="ARBA00023002"/>
    </source>
</evidence>
<dbReference type="Proteomes" id="UP000191135">
    <property type="component" value="Chromosome"/>
</dbReference>
<dbReference type="RefSeq" id="WP_018064802.1">
    <property type="nucleotide sequence ID" value="NZ_AQWH01000009.1"/>
</dbReference>
<keyword evidence="2" id="KW-0520">NAD</keyword>
<dbReference type="Gene3D" id="1.10.1040.10">
    <property type="entry name" value="N-(1-d-carboxylethyl)-l-norvaline Dehydrogenase, domain 2"/>
    <property type="match status" value="1"/>
</dbReference>
<sequence>MADKETIGICGMGRMGTAMARRLSAYGFPLVVWSRGGVSMELASETHAEVALNPATLARKADIILTSLIDDAAVEAVLEALLTTSLPGKLVVETSTVSPALLKRYSAGIKAKGGSAIDAPVSGGPELVISGKAGLYIGGADADFERFLPVADTLSDRIHHTGPLGTGAAAKIVNNMVLCGYWEVLREALMTGKRAGLSLDKMLDMLMTSPGGTPALKARAPRIRGHDRSVGFPVRGAMKDATLFASVADSYDVDTPAIDAALASFKACLENGSGDEDLAAMLRMALSQD</sequence>
<feature type="active site" evidence="3">
    <location>
        <position position="171"/>
    </location>
</feature>
<protein>
    <submittedName>
        <fullName evidence="6">2-(Hydroxymethyl)glutarate dehydrogenase</fullName>
        <ecNumber evidence="6">1.1.1.291</ecNumber>
    </submittedName>
</protein>
<dbReference type="InterPro" id="IPR036291">
    <property type="entry name" value="NAD(P)-bd_dom_sf"/>
</dbReference>
<dbReference type="PANTHER" id="PTHR43580">
    <property type="entry name" value="OXIDOREDUCTASE GLYR1-RELATED"/>
    <property type="match status" value="1"/>
</dbReference>
<dbReference type="EMBL" id="CP020330">
    <property type="protein sequence ID" value="AQZ50416.1"/>
    <property type="molecule type" value="Genomic_DNA"/>
</dbReference>
<keyword evidence="1 6" id="KW-0560">Oxidoreductase</keyword>
<dbReference type="STRING" id="1122214.Mame_01045"/>
<organism evidence="6 7">
    <name type="scientific">Martelella mediterranea DSM 17316</name>
    <dbReference type="NCBI Taxonomy" id="1122214"/>
    <lineage>
        <taxon>Bacteria</taxon>
        <taxon>Pseudomonadati</taxon>
        <taxon>Pseudomonadota</taxon>
        <taxon>Alphaproteobacteria</taxon>
        <taxon>Hyphomicrobiales</taxon>
        <taxon>Aurantimonadaceae</taxon>
        <taxon>Martelella</taxon>
    </lineage>
</organism>
<dbReference type="Pfam" id="PF03446">
    <property type="entry name" value="NAD_binding_2"/>
    <property type="match status" value="1"/>
</dbReference>
<dbReference type="PIRSF" id="PIRSF000103">
    <property type="entry name" value="HIBADH"/>
    <property type="match status" value="1"/>
</dbReference>
<feature type="domain" description="6-phosphogluconate dehydrogenase NADP-binding" evidence="4">
    <location>
        <begin position="6"/>
        <end position="162"/>
    </location>
</feature>
<keyword evidence="7" id="KW-1185">Reference proteome</keyword>
<evidence type="ECO:0000256" key="2">
    <source>
        <dbReference type="ARBA" id="ARBA00023027"/>
    </source>
</evidence>
<dbReference type="GO" id="GO:0043718">
    <property type="term" value="F:2-hydroxymethylglutarate dehydrogenase activity"/>
    <property type="evidence" value="ECO:0007669"/>
    <property type="project" value="UniProtKB-EC"/>
</dbReference>
<dbReference type="EC" id="1.1.1.291" evidence="6"/>
<dbReference type="OrthoDB" id="9812907at2"/>
<dbReference type="InterPro" id="IPR013328">
    <property type="entry name" value="6PGD_dom2"/>
</dbReference>
<evidence type="ECO:0000259" key="4">
    <source>
        <dbReference type="Pfam" id="PF03446"/>
    </source>
</evidence>
<gene>
    <name evidence="6" type="primary">hgd_3</name>
    <name evidence="6" type="ORF">Mame_01045</name>
</gene>
<dbReference type="InterPro" id="IPR006115">
    <property type="entry name" value="6PGDH_NADP-bd"/>
</dbReference>
<dbReference type="GO" id="GO:0051287">
    <property type="term" value="F:NAD binding"/>
    <property type="evidence" value="ECO:0007669"/>
    <property type="project" value="InterPro"/>
</dbReference>
<dbReference type="eggNOG" id="COG2084">
    <property type="taxonomic scope" value="Bacteria"/>
</dbReference>
<feature type="domain" description="3-hydroxyisobutyrate dehydrogenase-like NAD-binding" evidence="5">
    <location>
        <begin position="165"/>
        <end position="284"/>
    </location>
</feature>
<dbReference type="InterPro" id="IPR029154">
    <property type="entry name" value="HIBADH-like_NADP-bd"/>
</dbReference>
<name>A0A1U9YYA5_9HYPH</name>
<dbReference type="InterPro" id="IPR051265">
    <property type="entry name" value="HIBADH-related_NP60_sf"/>
</dbReference>
<evidence type="ECO:0000256" key="3">
    <source>
        <dbReference type="PIRSR" id="PIRSR000103-1"/>
    </source>
</evidence>
<evidence type="ECO:0000259" key="5">
    <source>
        <dbReference type="Pfam" id="PF14833"/>
    </source>
</evidence>
<accession>A0A1U9YYA5</accession>
<evidence type="ECO:0000313" key="6">
    <source>
        <dbReference type="EMBL" id="AQZ50416.1"/>
    </source>
</evidence>
<proteinExistence type="predicted"/>
<dbReference type="KEGG" id="mmed:Mame_01045"/>